<reference evidence="1" key="1">
    <citation type="submission" date="2014-11" db="EMBL/GenBank/DDBJ databases">
        <authorList>
            <person name="Amaro Gonzalez C."/>
        </authorList>
    </citation>
    <scope>NUCLEOTIDE SEQUENCE</scope>
</reference>
<sequence>MVTEVTLYTLSRSTLHQGSSCILVCVQDPEVYSESRLPSIAFLASAKQLYCDDCEAFPLRATFSL</sequence>
<organism evidence="1">
    <name type="scientific">Anguilla anguilla</name>
    <name type="common">European freshwater eel</name>
    <name type="synonym">Muraena anguilla</name>
    <dbReference type="NCBI Taxonomy" id="7936"/>
    <lineage>
        <taxon>Eukaryota</taxon>
        <taxon>Metazoa</taxon>
        <taxon>Chordata</taxon>
        <taxon>Craniata</taxon>
        <taxon>Vertebrata</taxon>
        <taxon>Euteleostomi</taxon>
        <taxon>Actinopterygii</taxon>
        <taxon>Neopterygii</taxon>
        <taxon>Teleostei</taxon>
        <taxon>Anguilliformes</taxon>
        <taxon>Anguillidae</taxon>
        <taxon>Anguilla</taxon>
    </lineage>
</organism>
<proteinExistence type="predicted"/>
<protein>
    <submittedName>
        <fullName evidence="1">Uncharacterized protein</fullName>
    </submittedName>
</protein>
<dbReference type="AlphaFoldDB" id="A0A0E9XQ04"/>
<accession>A0A0E9XQ04</accession>
<reference evidence="1" key="2">
    <citation type="journal article" date="2015" name="Fish Shellfish Immunol.">
        <title>Early steps in the European eel (Anguilla anguilla)-Vibrio vulnificus interaction in the gills: Role of the RtxA13 toxin.</title>
        <authorList>
            <person name="Callol A."/>
            <person name="Pajuelo D."/>
            <person name="Ebbesson L."/>
            <person name="Teles M."/>
            <person name="MacKenzie S."/>
            <person name="Amaro C."/>
        </authorList>
    </citation>
    <scope>NUCLEOTIDE SEQUENCE</scope>
</reference>
<dbReference type="EMBL" id="GBXM01004647">
    <property type="protein sequence ID" value="JAI03931.1"/>
    <property type="molecule type" value="Transcribed_RNA"/>
</dbReference>
<evidence type="ECO:0000313" key="1">
    <source>
        <dbReference type="EMBL" id="JAI03931.1"/>
    </source>
</evidence>
<name>A0A0E9XQ04_ANGAN</name>